<dbReference type="Proteomes" id="UP000799423">
    <property type="component" value="Unassembled WGS sequence"/>
</dbReference>
<evidence type="ECO:0000256" key="1">
    <source>
        <dbReference type="SAM" id="Phobius"/>
    </source>
</evidence>
<dbReference type="AlphaFoldDB" id="A0A6A7B772"/>
<proteinExistence type="predicted"/>
<reference evidence="3" key="1">
    <citation type="submission" date="2020-01" db="EMBL/GenBank/DDBJ databases">
        <authorList>
            <consortium name="DOE Joint Genome Institute"/>
            <person name="Haridas S."/>
            <person name="Albert R."/>
            <person name="Binder M."/>
            <person name="Bloem J."/>
            <person name="Labutti K."/>
            <person name="Salamov A."/>
            <person name="Andreopoulos B."/>
            <person name="Baker S.E."/>
            <person name="Barry K."/>
            <person name="Bills G."/>
            <person name="Bluhm B.H."/>
            <person name="Cannon C."/>
            <person name="Castanera R."/>
            <person name="Culley D.E."/>
            <person name="Daum C."/>
            <person name="Ezra D."/>
            <person name="Gonzalez J.B."/>
            <person name="Henrissat B."/>
            <person name="Kuo A."/>
            <person name="Liang C."/>
            <person name="Lipzen A."/>
            <person name="Lutzoni F."/>
            <person name="Magnuson J."/>
            <person name="Mondo S."/>
            <person name="Nolan M."/>
            <person name="Ohm R."/>
            <person name="Pangilinan J."/>
            <person name="Park H.-J."/>
            <person name="Ramirez L."/>
            <person name="Alfaro M."/>
            <person name="Sun H."/>
            <person name="Tritt A."/>
            <person name="Yoshinaga Y."/>
            <person name="Zwiers L.-H."/>
            <person name="Turgeon B.G."/>
            <person name="Goodwin S.B."/>
            <person name="Spatafora J.W."/>
            <person name="Crous P.W."/>
            <person name="Grigoriev I.V."/>
        </authorList>
    </citation>
    <scope>NUCLEOTIDE SEQUENCE</scope>
    <source>
        <strain evidence="3">IPT5</strain>
    </source>
</reference>
<keyword evidence="1" id="KW-0812">Transmembrane</keyword>
<sequence length="242" mass="27133">MKFYIVLCTLVQGPLFPLLATAGATTKSLGLALDNDFAPNTTLKADTTNCTLTHTKHTETLTCVFSRPKAHIVSCTRIQGRDSTSPPLRIRLAGVDNVTYVPENPESMFNIFVARDLYRDHKSKSKRAVDTTAVMKARDPDIIRREEMVGPKRHVKAAFAIMLTLIGFIVFMVAMFNTRHMFKMGSSDQKEVLDSTLQRNDLIDKIQECIRQKEWLQAELAKVEAKEHEEGSDTLSMATVVS</sequence>
<feature type="chain" id="PRO_5025464880" evidence="2">
    <location>
        <begin position="23"/>
        <end position="242"/>
    </location>
</feature>
<keyword evidence="4" id="KW-1185">Reference proteome</keyword>
<protein>
    <submittedName>
        <fullName evidence="3">Uncharacterized protein</fullName>
    </submittedName>
</protein>
<keyword evidence="2" id="KW-0732">Signal</keyword>
<keyword evidence="1" id="KW-0472">Membrane</keyword>
<organism evidence="3 4">
    <name type="scientific">Plenodomus tracheiphilus IPT5</name>
    <dbReference type="NCBI Taxonomy" id="1408161"/>
    <lineage>
        <taxon>Eukaryota</taxon>
        <taxon>Fungi</taxon>
        <taxon>Dikarya</taxon>
        <taxon>Ascomycota</taxon>
        <taxon>Pezizomycotina</taxon>
        <taxon>Dothideomycetes</taxon>
        <taxon>Pleosporomycetidae</taxon>
        <taxon>Pleosporales</taxon>
        <taxon>Pleosporineae</taxon>
        <taxon>Leptosphaeriaceae</taxon>
        <taxon>Plenodomus</taxon>
    </lineage>
</organism>
<dbReference type="OrthoDB" id="3787252at2759"/>
<dbReference type="EMBL" id="MU006303">
    <property type="protein sequence ID" value="KAF2851092.1"/>
    <property type="molecule type" value="Genomic_DNA"/>
</dbReference>
<accession>A0A6A7B772</accession>
<evidence type="ECO:0000313" key="4">
    <source>
        <dbReference type="Proteomes" id="UP000799423"/>
    </source>
</evidence>
<gene>
    <name evidence="3" type="ORF">T440DRAFT_554482</name>
</gene>
<feature type="transmembrane region" description="Helical" evidence="1">
    <location>
        <begin position="157"/>
        <end position="176"/>
    </location>
</feature>
<evidence type="ECO:0000313" key="3">
    <source>
        <dbReference type="EMBL" id="KAF2851092.1"/>
    </source>
</evidence>
<feature type="signal peptide" evidence="2">
    <location>
        <begin position="1"/>
        <end position="22"/>
    </location>
</feature>
<evidence type="ECO:0000256" key="2">
    <source>
        <dbReference type="SAM" id="SignalP"/>
    </source>
</evidence>
<keyword evidence="1" id="KW-1133">Transmembrane helix</keyword>
<name>A0A6A7B772_9PLEO</name>